<gene>
    <name evidence="7" type="ORF">BDV26DRAFT_135785</name>
</gene>
<proteinExistence type="inferred from homology"/>
<keyword evidence="8" id="KW-1185">Reference proteome</keyword>
<protein>
    <submittedName>
        <fullName evidence="7">Cellulase family protein</fullName>
    </submittedName>
</protein>
<evidence type="ECO:0000256" key="2">
    <source>
        <dbReference type="ARBA" id="ARBA00022801"/>
    </source>
</evidence>
<keyword evidence="3 4" id="KW-0326">Glycosidase</keyword>
<organism evidence="7 8">
    <name type="scientific">Aspergillus bertholletiae</name>
    <dbReference type="NCBI Taxonomy" id="1226010"/>
    <lineage>
        <taxon>Eukaryota</taxon>
        <taxon>Fungi</taxon>
        <taxon>Dikarya</taxon>
        <taxon>Ascomycota</taxon>
        <taxon>Pezizomycotina</taxon>
        <taxon>Eurotiomycetes</taxon>
        <taxon>Eurotiomycetidae</taxon>
        <taxon>Eurotiales</taxon>
        <taxon>Aspergillaceae</taxon>
        <taxon>Aspergillus</taxon>
        <taxon>Aspergillus subgen. Circumdati</taxon>
    </lineage>
</organism>
<comment type="similarity">
    <text evidence="1 4">Belongs to the glycosyl hydrolase 5 (cellulase A) family.</text>
</comment>
<dbReference type="Gene3D" id="3.20.20.80">
    <property type="entry name" value="Glycosidases"/>
    <property type="match status" value="1"/>
</dbReference>
<accession>A0A5N7BFE2</accession>
<keyword evidence="5" id="KW-0732">Signal</keyword>
<dbReference type="AlphaFoldDB" id="A0A5N7BFE2"/>
<reference evidence="7 8" key="1">
    <citation type="submission" date="2019-04" db="EMBL/GenBank/DDBJ databases">
        <title>Friends and foes A comparative genomics studyof 23 Aspergillus species from section Flavi.</title>
        <authorList>
            <consortium name="DOE Joint Genome Institute"/>
            <person name="Kjaerbolling I."/>
            <person name="Vesth T."/>
            <person name="Frisvad J.C."/>
            <person name="Nybo J.L."/>
            <person name="Theobald S."/>
            <person name="Kildgaard S."/>
            <person name="Isbrandt T."/>
            <person name="Kuo A."/>
            <person name="Sato A."/>
            <person name="Lyhne E.K."/>
            <person name="Kogle M.E."/>
            <person name="Wiebenga A."/>
            <person name="Kun R.S."/>
            <person name="Lubbers R.J."/>
            <person name="Makela M.R."/>
            <person name="Barry K."/>
            <person name="Chovatia M."/>
            <person name="Clum A."/>
            <person name="Daum C."/>
            <person name="Haridas S."/>
            <person name="He G."/>
            <person name="LaButti K."/>
            <person name="Lipzen A."/>
            <person name="Mondo S."/>
            <person name="Riley R."/>
            <person name="Salamov A."/>
            <person name="Simmons B.A."/>
            <person name="Magnuson J.K."/>
            <person name="Henrissat B."/>
            <person name="Mortensen U.H."/>
            <person name="Larsen T.O."/>
            <person name="Devries R.P."/>
            <person name="Grigoriev I.V."/>
            <person name="Machida M."/>
            <person name="Baker S.E."/>
            <person name="Andersen M.R."/>
        </authorList>
    </citation>
    <scope>NUCLEOTIDE SEQUENCE [LARGE SCALE GENOMIC DNA]</scope>
    <source>
        <strain evidence="7 8">IBT 29228</strain>
    </source>
</reference>
<dbReference type="Pfam" id="PF00150">
    <property type="entry name" value="Cellulase"/>
    <property type="match status" value="1"/>
</dbReference>
<keyword evidence="2 4" id="KW-0378">Hydrolase</keyword>
<dbReference type="InterPro" id="IPR001547">
    <property type="entry name" value="Glyco_hydro_5"/>
</dbReference>
<evidence type="ECO:0000313" key="7">
    <source>
        <dbReference type="EMBL" id="KAE8380496.1"/>
    </source>
</evidence>
<evidence type="ECO:0000256" key="4">
    <source>
        <dbReference type="RuleBase" id="RU361153"/>
    </source>
</evidence>
<dbReference type="PANTHER" id="PTHR31263:SF0">
    <property type="entry name" value="CELLULASE FAMILY PROTEIN (AFU_ORTHOLOGUE AFUA_5G14560)"/>
    <property type="match status" value="1"/>
</dbReference>
<evidence type="ECO:0000256" key="5">
    <source>
        <dbReference type="SAM" id="SignalP"/>
    </source>
</evidence>
<feature type="signal peptide" evidence="5">
    <location>
        <begin position="1"/>
        <end position="20"/>
    </location>
</feature>
<dbReference type="InterPro" id="IPR017853">
    <property type="entry name" value="GH"/>
</dbReference>
<name>A0A5N7BFE2_9EURO</name>
<evidence type="ECO:0000313" key="8">
    <source>
        <dbReference type="Proteomes" id="UP000326198"/>
    </source>
</evidence>
<dbReference type="GO" id="GO:0004553">
    <property type="term" value="F:hydrolase activity, hydrolyzing O-glycosyl compounds"/>
    <property type="evidence" value="ECO:0007669"/>
    <property type="project" value="InterPro"/>
</dbReference>
<sequence>MLYYYLFPTILLTLVQPIYCELFSSSRWIVDANNQRVKLRCVNWAGHMEVNLPEGLHHQSIDTITGWIADNGFNCVRLTYSIDMALDPTVKASDSFSAAADPAGVSAPDMESLYTQALTHNPLLENATRIDVFAAVIDSLHSKGLYTILDNHVSRASWCCDFKDGNGWWDTAQGYNDLNSRYFNTEKWLQGLQAMARFAKSHPGVIGMSLRNELRALPLIQDLNNHNDWYRLIAQAANQVHTENPSLLVIIGGVNGGTDLSFVRIRPFDTSAWANKHVWEFHAYSFTITNPNPTGSCKVASAEYGLFEGFLLTQGKGYTGPLFLSEFGVGMTGGPEENHGIPDKDYKYLKCLVEYMENNDADWAVWALQGSYYVRDKTVDMDESYGLLTQDWSGWRNPHFKDVLGKMMDVTQGP</sequence>
<dbReference type="OrthoDB" id="442731at2759"/>
<feature type="domain" description="Glycoside hydrolase family 5" evidence="6">
    <location>
        <begin position="60"/>
        <end position="369"/>
    </location>
</feature>
<dbReference type="PANTHER" id="PTHR31263">
    <property type="entry name" value="CELLULASE FAMILY PROTEIN (AFU_ORTHOLOGUE AFUA_5G14560)"/>
    <property type="match status" value="1"/>
</dbReference>
<dbReference type="SUPFAM" id="SSF51445">
    <property type="entry name" value="(Trans)glycosidases"/>
    <property type="match status" value="1"/>
</dbReference>
<dbReference type="Proteomes" id="UP000326198">
    <property type="component" value="Unassembled WGS sequence"/>
</dbReference>
<dbReference type="EMBL" id="ML736181">
    <property type="protein sequence ID" value="KAE8380496.1"/>
    <property type="molecule type" value="Genomic_DNA"/>
</dbReference>
<evidence type="ECO:0000256" key="1">
    <source>
        <dbReference type="ARBA" id="ARBA00005641"/>
    </source>
</evidence>
<dbReference type="GO" id="GO:0000272">
    <property type="term" value="P:polysaccharide catabolic process"/>
    <property type="evidence" value="ECO:0007669"/>
    <property type="project" value="InterPro"/>
</dbReference>
<evidence type="ECO:0000256" key="3">
    <source>
        <dbReference type="ARBA" id="ARBA00023295"/>
    </source>
</evidence>
<evidence type="ECO:0000259" key="6">
    <source>
        <dbReference type="Pfam" id="PF00150"/>
    </source>
</evidence>
<feature type="chain" id="PRO_5025033993" evidence="5">
    <location>
        <begin position="21"/>
        <end position="414"/>
    </location>
</feature>